<comment type="caution">
    <text evidence="3">The sequence shown here is derived from an EMBL/GenBank/DDBJ whole genome shotgun (WGS) entry which is preliminary data.</text>
</comment>
<organism evidence="3 4">
    <name type="scientific">Natrinema saccharevitans</name>
    <dbReference type="NCBI Taxonomy" id="301967"/>
    <lineage>
        <taxon>Archaea</taxon>
        <taxon>Methanobacteriati</taxon>
        <taxon>Methanobacteriota</taxon>
        <taxon>Stenosarchaea group</taxon>
        <taxon>Halobacteria</taxon>
        <taxon>Halobacteriales</taxon>
        <taxon>Natrialbaceae</taxon>
        <taxon>Natrinema</taxon>
    </lineage>
</organism>
<evidence type="ECO:0008006" key="5">
    <source>
        <dbReference type="Google" id="ProtNLM"/>
    </source>
</evidence>
<feature type="compositionally biased region" description="Polar residues" evidence="1">
    <location>
        <begin position="53"/>
        <end position="72"/>
    </location>
</feature>
<evidence type="ECO:0000313" key="3">
    <source>
        <dbReference type="EMBL" id="OLZ40775.1"/>
    </source>
</evidence>
<dbReference type="Pfam" id="PF14221">
    <property type="entry name" value="DUF4330"/>
    <property type="match status" value="1"/>
</dbReference>
<feature type="region of interest" description="Disordered" evidence="1">
    <location>
        <begin position="44"/>
        <end position="72"/>
    </location>
</feature>
<evidence type="ECO:0000256" key="2">
    <source>
        <dbReference type="SAM" id="Phobius"/>
    </source>
</evidence>
<dbReference type="Proteomes" id="UP000189370">
    <property type="component" value="Unassembled WGS sequence"/>
</dbReference>
<evidence type="ECO:0000256" key="1">
    <source>
        <dbReference type="SAM" id="MobiDB-lite"/>
    </source>
</evidence>
<dbReference type="InterPro" id="IPR025480">
    <property type="entry name" value="DUF4330"/>
</dbReference>
<feature type="transmembrane region" description="Helical" evidence="2">
    <location>
        <begin position="19"/>
        <end position="39"/>
    </location>
</feature>
<name>A0A1S8AVQ3_9EURY</name>
<keyword evidence="4" id="KW-1185">Reference proteome</keyword>
<keyword evidence="2" id="KW-0472">Membrane</keyword>
<keyword evidence="2" id="KW-1133">Transmembrane helix</keyword>
<proteinExistence type="predicted"/>
<sequence length="286" mass="29649">MPLIDDEGNLFGVVNVVDALAACLVVAVLVAGVAVVGVLGGGNGAVGPETESNESNGTATPNSTNASVDDGQPATQYATIDLGTQADYVADAVDEGDRAVVATAGHNLTITDVYVSPTTDGDGHVIVRAEIDGEYPSTEASATAFQFDTTPVRIGEQLTIDTADYVLTGTVQRLEDEGTALTTERTTVGLDANVSASTADAMETGDEYRFAGQTIATVTDVETTESERSSTVAVDLEVDLVTFDRAGTRTFGGRALDIGSRITLRTDRYDVSGELTRRGASEPITD</sequence>
<dbReference type="OrthoDB" id="187752at2157"/>
<accession>A0A1S8AVQ3</accession>
<reference evidence="4" key="1">
    <citation type="submission" date="2016-04" db="EMBL/GenBank/DDBJ databases">
        <authorList>
            <person name="Chen S.-C."/>
            <person name="Lai M.-C."/>
        </authorList>
    </citation>
    <scope>NUCLEOTIDE SEQUENCE [LARGE SCALE GENOMIC DNA]</scope>
    <source>
        <strain evidence="4">AB14</strain>
    </source>
</reference>
<gene>
    <name evidence="3" type="ORF">A6E15_07130</name>
</gene>
<evidence type="ECO:0000313" key="4">
    <source>
        <dbReference type="Proteomes" id="UP000189370"/>
    </source>
</evidence>
<dbReference type="AlphaFoldDB" id="A0A1S8AVQ3"/>
<dbReference type="EMBL" id="LWLN01000001">
    <property type="protein sequence ID" value="OLZ40775.1"/>
    <property type="molecule type" value="Genomic_DNA"/>
</dbReference>
<protein>
    <recommendedName>
        <fullName evidence="5">DUF4330 domain-containing protein</fullName>
    </recommendedName>
</protein>
<dbReference type="RefSeq" id="WP_076145077.1">
    <property type="nucleotide sequence ID" value="NZ_LWLN01000001.1"/>
</dbReference>
<keyword evidence="2" id="KW-0812">Transmembrane</keyword>